<dbReference type="GO" id="GO:0005737">
    <property type="term" value="C:cytoplasm"/>
    <property type="evidence" value="ECO:0007669"/>
    <property type="project" value="TreeGrafter"/>
</dbReference>
<accession>A0AAE0UTL0</accession>
<sequence length="202" mass="22425">MFSYCDSAASGIIPQAMRREGKDVDIKELMDGWTLQMGYPVVTISTNESPENTVTISQEHFLYDTDAKIHHRQLLNKSLQWRIPLKLALGNFSHISTESLIWISNKTAKSHHLAAAPLENPALKFTEVPAEQVPSRVSREPSPRDCPLTVPKSRLFCMTADCEPGTETTKADSDQTQGSASELYFTLLKICGSLEMLNASLV</sequence>
<comment type="caution">
    <text evidence="1">The sequence shown here is derived from an EMBL/GenBank/DDBJ whole genome shotgun (WGS) entry which is preliminary data.</text>
</comment>
<dbReference type="InterPro" id="IPR050344">
    <property type="entry name" value="Peptidase_M1_aminopeptidases"/>
</dbReference>
<dbReference type="GO" id="GO:0043171">
    <property type="term" value="P:peptide catabolic process"/>
    <property type="evidence" value="ECO:0007669"/>
    <property type="project" value="TreeGrafter"/>
</dbReference>
<dbReference type="GO" id="GO:0006508">
    <property type="term" value="P:proteolysis"/>
    <property type="evidence" value="ECO:0007669"/>
    <property type="project" value="TreeGrafter"/>
</dbReference>
<name>A0AAE0UTL0_9TELE</name>
<dbReference type="Proteomes" id="UP001274896">
    <property type="component" value="Unassembled WGS sequence"/>
</dbReference>
<dbReference type="GO" id="GO:0042277">
    <property type="term" value="F:peptide binding"/>
    <property type="evidence" value="ECO:0007669"/>
    <property type="project" value="TreeGrafter"/>
</dbReference>
<dbReference type="GO" id="GO:0070006">
    <property type="term" value="F:metalloaminopeptidase activity"/>
    <property type="evidence" value="ECO:0007669"/>
    <property type="project" value="TreeGrafter"/>
</dbReference>
<dbReference type="AlphaFoldDB" id="A0AAE0UTL0"/>
<reference evidence="1" key="1">
    <citation type="submission" date="2023-06" db="EMBL/GenBank/DDBJ databases">
        <title>Male Hemibagrus guttatus genome.</title>
        <authorList>
            <person name="Bian C."/>
        </authorList>
    </citation>
    <scope>NUCLEOTIDE SEQUENCE</scope>
    <source>
        <strain evidence="1">Male_cb2023</strain>
        <tissue evidence="1">Muscle</tissue>
    </source>
</reference>
<dbReference type="EMBL" id="JAUCMX010000018">
    <property type="protein sequence ID" value="KAK3517238.1"/>
    <property type="molecule type" value="Genomic_DNA"/>
</dbReference>
<keyword evidence="2" id="KW-1185">Reference proteome</keyword>
<dbReference type="GO" id="GO:0008270">
    <property type="term" value="F:zinc ion binding"/>
    <property type="evidence" value="ECO:0007669"/>
    <property type="project" value="TreeGrafter"/>
</dbReference>
<dbReference type="GO" id="GO:0016020">
    <property type="term" value="C:membrane"/>
    <property type="evidence" value="ECO:0007669"/>
    <property type="project" value="TreeGrafter"/>
</dbReference>
<dbReference type="Gene3D" id="2.60.40.1910">
    <property type="match status" value="1"/>
</dbReference>
<evidence type="ECO:0000313" key="1">
    <source>
        <dbReference type="EMBL" id="KAK3517238.1"/>
    </source>
</evidence>
<protein>
    <submittedName>
        <fullName evidence="1">Uncharacterized protein</fullName>
    </submittedName>
</protein>
<evidence type="ECO:0000313" key="2">
    <source>
        <dbReference type="Proteomes" id="UP001274896"/>
    </source>
</evidence>
<proteinExistence type="predicted"/>
<gene>
    <name evidence="1" type="ORF">QTP70_001391</name>
</gene>
<dbReference type="PANTHER" id="PTHR11533:SF294">
    <property type="entry name" value="THYROTROPIN-RELEASING HORMONE-DEGRADING ECTOENZYME"/>
    <property type="match status" value="1"/>
</dbReference>
<dbReference type="FunFam" id="2.60.40.1910:FF:000006">
    <property type="entry name" value="Aminopeptidase"/>
    <property type="match status" value="1"/>
</dbReference>
<dbReference type="GO" id="GO:0005615">
    <property type="term" value="C:extracellular space"/>
    <property type="evidence" value="ECO:0007669"/>
    <property type="project" value="TreeGrafter"/>
</dbReference>
<dbReference type="PANTHER" id="PTHR11533">
    <property type="entry name" value="PROTEASE M1 ZINC METALLOPROTEASE"/>
    <property type="match status" value="1"/>
</dbReference>
<organism evidence="1 2">
    <name type="scientific">Hemibagrus guttatus</name>
    <dbReference type="NCBI Taxonomy" id="175788"/>
    <lineage>
        <taxon>Eukaryota</taxon>
        <taxon>Metazoa</taxon>
        <taxon>Chordata</taxon>
        <taxon>Craniata</taxon>
        <taxon>Vertebrata</taxon>
        <taxon>Euteleostomi</taxon>
        <taxon>Actinopterygii</taxon>
        <taxon>Neopterygii</taxon>
        <taxon>Teleostei</taxon>
        <taxon>Ostariophysi</taxon>
        <taxon>Siluriformes</taxon>
        <taxon>Bagridae</taxon>
        <taxon>Hemibagrus</taxon>
    </lineage>
</organism>